<organism evidence="1">
    <name type="scientific">marine sediment metagenome</name>
    <dbReference type="NCBI Taxonomy" id="412755"/>
    <lineage>
        <taxon>unclassified sequences</taxon>
        <taxon>metagenomes</taxon>
        <taxon>ecological metagenomes</taxon>
    </lineage>
</organism>
<comment type="caution">
    <text evidence="1">The sequence shown here is derived from an EMBL/GenBank/DDBJ whole genome shotgun (WGS) entry which is preliminary data.</text>
</comment>
<name>A0A0F9DNJ2_9ZZZZ</name>
<protein>
    <submittedName>
        <fullName evidence="1">Uncharacterized protein</fullName>
    </submittedName>
</protein>
<evidence type="ECO:0000313" key="1">
    <source>
        <dbReference type="EMBL" id="KKL19246.1"/>
    </source>
</evidence>
<reference evidence="1" key="1">
    <citation type="journal article" date="2015" name="Nature">
        <title>Complex archaea that bridge the gap between prokaryotes and eukaryotes.</title>
        <authorList>
            <person name="Spang A."/>
            <person name="Saw J.H."/>
            <person name="Jorgensen S.L."/>
            <person name="Zaremba-Niedzwiedzka K."/>
            <person name="Martijn J."/>
            <person name="Lind A.E."/>
            <person name="van Eijk R."/>
            <person name="Schleper C."/>
            <person name="Guy L."/>
            <person name="Ettema T.J."/>
        </authorList>
    </citation>
    <scope>NUCLEOTIDE SEQUENCE</scope>
</reference>
<proteinExistence type="predicted"/>
<gene>
    <name evidence="1" type="ORF">LCGC14_2467450</name>
</gene>
<dbReference type="AlphaFoldDB" id="A0A0F9DNJ2"/>
<sequence length="30" mass="3344">RSGRLAEGNATVTYMSVWKFELVLVEGNES</sequence>
<accession>A0A0F9DNJ2</accession>
<dbReference type="EMBL" id="LAZR01038558">
    <property type="protein sequence ID" value="KKL19246.1"/>
    <property type="molecule type" value="Genomic_DNA"/>
</dbReference>
<feature type="non-terminal residue" evidence="1">
    <location>
        <position position="1"/>
    </location>
</feature>